<dbReference type="Proteomes" id="UP000681162">
    <property type="component" value="Unassembled WGS sequence"/>
</dbReference>
<sequence length="50" mass="6008">MKKQNDPLDEKTSKEWSNLFMDLFGDSDPFAEFKRKYKPFPLKKKGNIRI</sequence>
<dbReference type="EMBL" id="BORR01000002">
    <property type="protein sequence ID" value="GIO35738.1"/>
    <property type="molecule type" value="Genomic_DNA"/>
</dbReference>
<gene>
    <name evidence="1" type="ORF">J41TS12_05990</name>
</gene>
<accession>A0A919XQL5</accession>
<keyword evidence="2" id="KW-1185">Reference proteome</keyword>
<proteinExistence type="predicted"/>
<organism evidence="1 2">
    <name type="scientific">Paenibacillus antibioticophila</name>
    <dbReference type="NCBI Taxonomy" id="1274374"/>
    <lineage>
        <taxon>Bacteria</taxon>
        <taxon>Bacillati</taxon>
        <taxon>Bacillota</taxon>
        <taxon>Bacilli</taxon>
        <taxon>Bacillales</taxon>
        <taxon>Paenibacillaceae</taxon>
        <taxon>Paenibacillus</taxon>
    </lineage>
</organism>
<name>A0A919XQL5_9BACL</name>
<protein>
    <submittedName>
        <fullName evidence="1">Uncharacterized protein</fullName>
    </submittedName>
</protein>
<evidence type="ECO:0000313" key="2">
    <source>
        <dbReference type="Proteomes" id="UP000681162"/>
    </source>
</evidence>
<dbReference type="AlphaFoldDB" id="A0A919XQL5"/>
<comment type="caution">
    <text evidence="1">The sequence shown here is derived from an EMBL/GenBank/DDBJ whole genome shotgun (WGS) entry which is preliminary data.</text>
</comment>
<dbReference type="RefSeq" id="WP_212938144.1">
    <property type="nucleotide sequence ID" value="NZ_BORR01000002.1"/>
</dbReference>
<reference evidence="1 2" key="1">
    <citation type="submission" date="2021-03" db="EMBL/GenBank/DDBJ databases">
        <title>Antimicrobial resistance genes in bacteria isolated from Japanese honey, and their potential for conferring macrolide and lincosamide resistance in the American foulbrood pathogen Paenibacillus larvae.</title>
        <authorList>
            <person name="Okamoto M."/>
            <person name="Kumagai M."/>
            <person name="Kanamori H."/>
            <person name="Takamatsu D."/>
        </authorList>
    </citation>
    <scope>NUCLEOTIDE SEQUENCE [LARGE SCALE GENOMIC DNA]</scope>
    <source>
        <strain evidence="1 2">J41TS12</strain>
    </source>
</reference>
<evidence type="ECO:0000313" key="1">
    <source>
        <dbReference type="EMBL" id="GIO35738.1"/>
    </source>
</evidence>